<dbReference type="AlphaFoldDB" id="A0A4R0NWB5"/>
<comment type="caution">
    <text evidence="7">The sequence shown here is derived from an EMBL/GenBank/DDBJ whole genome shotgun (WGS) entry which is preliminary data.</text>
</comment>
<dbReference type="EMBL" id="SJSL01000001">
    <property type="protein sequence ID" value="TCD03885.1"/>
    <property type="molecule type" value="Genomic_DNA"/>
</dbReference>
<dbReference type="OrthoDB" id="9792021at2"/>
<dbReference type="InterPro" id="IPR006665">
    <property type="entry name" value="OmpA-like"/>
</dbReference>
<dbReference type="InterPro" id="IPR050330">
    <property type="entry name" value="Bact_OuterMem_StrucFunc"/>
</dbReference>
<dbReference type="InterPro" id="IPR036737">
    <property type="entry name" value="OmpA-like_sf"/>
</dbReference>
<dbReference type="Proteomes" id="UP000293347">
    <property type="component" value="Unassembled WGS sequence"/>
</dbReference>
<reference evidence="7 8" key="1">
    <citation type="submission" date="2019-02" db="EMBL/GenBank/DDBJ databases">
        <title>Pedobacter sp. RP-1-14 sp. nov., isolated from Arctic soil.</title>
        <authorList>
            <person name="Dahal R.H."/>
        </authorList>
    </citation>
    <scope>NUCLEOTIDE SEQUENCE [LARGE SCALE GENOMIC DNA]</scope>
    <source>
        <strain evidence="7 8">RP-1-14</strain>
    </source>
</reference>
<evidence type="ECO:0000256" key="3">
    <source>
        <dbReference type="ARBA" id="ARBA00023237"/>
    </source>
</evidence>
<evidence type="ECO:0000259" key="6">
    <source>
        <dbReference type="PROSITE" id="PS51123"/>
    </source>
</evidence>
<evidence type="ECO:0000313" key="8">
    <source>
        <dbReference type="Proteomes" id="UP000293347"/>
    </source>
</evidence>
<keyword evidence="2 4" id="KW-0472">Membrane</keyword>
<dbReference type="PRINTS" id="PR01021">
    <property type="entry name" value="OMPADOMAIN"/>
</dbReference>
<dbReference type="InterPro" id="IPR006664">
    <property type="entry name" value="OMP_bac"/>
</dbReference>
<feature type="domain" description="OmpA-like" evidence="6">
    <location>
        <begin position="238"/>
        <end position="352"/>
    </location>
</feature>
<sequence length="352" mass="38486">MKTNTTLGVLFFALTITATITSCGSGEKKEETNADTLATTTEIPADQPAGSTESFKDFDWSTVPQSNAEIGAFPFLTAPSGFIITDKGRSNESKTGYSEMKDFNKLIMFTGASFYNAEGKVAKLVFKMKEREGDWNQYSFDSSVDKYMQSIDAKLLGKLKVTQAQKEFLNKEDDMSIYNHIVGDPYNDPVRMYALNHSKGKIMFQVYSNSASGEVGVVELAAFEQTIKAPTAVQMKKDIDANGKAILNINFDIDKSTLQPEGQKVLDEILSLMKGNADLKIAIEGHTDNAGSGDHNKKLSTDRANTILKFLTSNGISASRLTAAGFGAERPLVANDSEANMAKNRRVELVKE</sequence>
<dbReference type="PANTHER" id="PTHR30329">
    <property type="entry name" value="STATOR ELEMENT OF FLAGELLAR MOTOR COMPLEX"/>
    <property type="match status" value="1"/>
</dbReference>
<dbReference type="Gene3D" id="3.30.1330.60">
    <property type="entry name" value="OmpA-like domain"/>
    <property type="match status" value="1"/>
</dbReference>
<dbReference type="PROSITE" id="PS51123">
    <property type="entry name" value="OMPA_2"/>
    <property type="match status" value="1"/>
</dbReference>
<dbReference type="Pfam" id="PF00691">
    <property type="entry name" value="OmpA"/>
    <property type="match status" value="1"/>
</dbReference>
<evidence type="ECO:0000256" key="2">
    <source>
        <dbReference type="ARBA" id="ARBA00023136"/>
    </source>
</evidence>
<evidence type="ECO:0000256" key="5">
    <source>
        <dbReference type="SAM" id="MobiDB-lite"/>
    </source>
</evidence>
<protein>
    <submittedName>
        <fullName evidence="7">OmpA family protein</fullName>
    </submittedName>
</protein>
<dbReference type="GO" id="GO:0009279">
    <property type="term" value="C:cell outer membrane"/>
    <property type="evidence" value="ECO:0007669"/>
    <property type="project" value="UniProtKB-SubCell"/>
</dbReference>
<dbReference type="RefSeq" id="WP_131594921.1">
    <property type="nucleotide sequence ID" value="NZ_SJSL01000001.1"/>
</dbReference>
<organism evidence="7 8">
    <name type="scientific">Pedobacter psychroterrae</name>
    <dbReference type="NCBI Taxonomy" id="2530453"/>
    <lineage>
        <taxon>Bacteria</taxon>
        <taxon>Pseudomonadati</taxon>
        <taxon>Bacteroidota</taxon>
        <taxon>Sphingobacteriia</taxon>
        <taxon>Sphingobacteriales</taxon>
        <taxon>Sphingobacteriaceae</taxon>
        <taxon>Pedobacter</taxon>
    </lineage>
</organism>
<evidence type="ECO:0000313" key="7">
    <source>
        <dbReference type="EMBL" id="TCD03885.1"/>
    </source>
</evidence>
<dbReference type="PANTHER" id="PTHR30329:SF21">
    <property type="entry name" value="LIPOPROTEIN YIAD-RELATED"/>
    <property type="match status" value="1"/>
</dbReference>
<keyword evidence="8" id="KW-1185">Reference proteome</keyword>
<proteinExistence type="predicted"/>
<dbReference type="CDD" id="cd07185">
    <property type="entry name" value="OmpA_C-like"/>
    <property type="match status" value="1"/>
</dbReference>
<accession>A0A4R0NWB5</accession>
<name>A0A4R0NWB5_9SPHI</name>
<keyword evidence="3" id="KW-0998">Cell outer membrane</keyword>
<gene>
    <name evidence="7" type="ORF">EZ437_08035</name>
</gene>
<comment type="subcellular location">
    <subcellularLocation>
        <location evidence="1">Cell outer membrane</location>
    </subcellularLocation>
</comment>
<feature type="region of interest" description="Disordered" evidence="5">
    <location>
        <begin position="25"/>
        <end position="56"/>
    </location>
</feature>
<dbReference type="SUPFAM" id="SSF103088">
    <property type="entry name" value="OmpA-like"/>
    <property type="match status" value="1"/>
</dbReference>
<evidence type="ECO:0000256" key="1">
    <source>
        <dbReference type="ARBA" id="ARBA00004442"/>
    </source>
</evidence>
<dbReference type="PROSITE" id="PS51257">
    <property type="entry name" value="PROKAR_LIPOPROTEIN"/>
    <property type="match status" value="1"/>
</dbReference>
<evidence type="ECO:0000256" key="4">
    <source>
        <dbReference type="PROSITE-ProRule" id="PRU00473"/>
    </source>
</evidence>